<feature type="compositionally biased region" description="Basic and acidic residues" evidence="10">
    <location>
        <begin position="560"/>
        <end position="571"/>
    </location>
</feature>
<feature type="binding site" evidence="9">
    <location>
        <position position="1479"/>
    </location>
    <ligand>
        <name>ATP</name>
        <dbReference type="ChEBI" id="CHEBI:30616"/>
    </ligand>
</feature>
<evidence type="ECO:0000256" key="1">
    <source>
        <dbReference type="ARBA" id="ARBA00006529"/>
    </source>
</evidence>
<feature type="compositionally biased region" description="Low complexity" evidence="10">
    <location>
        <begin position="221"/>
        <end position="247"/>
    </location>
</feature>
<feature type="compositionally biased region" description="Low complexity" evidence="10">
    <location>
        <begin position="1272"/>
        <end position="1284"/>
    </location>
</feature>
<dbReference type="PROSITE" id="PS00107">
    <property type="entry name" value="PROTEIN_KINASE_ATP"/>
    <property type="match status" value="1"/>
</dbReference>
<feature type="compositionally biased region" description="Low complexity" evidence="10">
    <location>
        <begin position="1025"/>
        <end position="1045"/>
    </location>
</feature>
<comment type="catalytic activity">
    <reaction evidence="8">
        <text>L-seryl-[protein] + ATP = O-phospho-L-seryl-[protein] + ADP + H(+)</text>
        <dbReference type="Rhea" id="RHEA:17989"/>
        <dbReference type="Rhea" id="RHEA-COMP:9863"/>
        <dbReference type="Rhea" id="RHEA-COMP:11604"/>
        <dbReference type="ChEBI" id="CHEBI:15378"/>
        <dbReference type="ChEBI" id="CHEBI:29999"/>
        <dbReference type="ChEBI" id="CHEBI:30616"/>
        <dbReference type="ChEBI" id="CHEBI:83421"/>
        <dbReference type="ChEBI" id="CHEBI:456216"/>
        <dbReference type="EC" id="2.7.11.24"/>
    </reaction>
    <physiologicalReaction direction="left-to-right" evidence="8">
        <dbReference type="Rhea" id="RHEA:17990"/>
    </physiologicalReaction>
</comment>
<feature type="compositionally biased region" description="Basic and acidic residues" evidence="10">
    <location>
        <begin position="827"/>
        <end position="837"/>
    </location>
</feature>
<evidence type="ECO:0000256" key="7">
    <source>
        <dbReference type="ARBA" id="ARBA00047919"/>
    </source>
</evidence>
<evidence type="ECO:0000259" key="11">
    <source>
        <dbReference type="PROSITE" id="PS50011"/>
    </source>
</evidence>
<dbReference type="EC" id="2.7.11.24" evidence="2"/>
<keyword evidence="13" id="KW-1185">Reference proteome</keyword>
<gene>
    <name evidence="12" type="ORF">BDZ85DRAFT_37314</name>
</gene>
<feature type="compositionally biased region" description="Basic and acidic residues" evidence="10">
    <location>
        <begin position="913"/>
        <end position="931"/>
    </location>
</feature>
<dbReference type="Proteomes" id="UP000799538">
    <property type="component" value="Unassembled WGS sequence"/>
</dbReference>
<feature type="compositionally biased region" description="Low complexity" evidence="10">
    <location>
        <begin position="433"/>
        <end position="444"/>
    </location>
</feature>
<evidence type="ECO:0000256" key="10">
    <source>
        <dbReference type="SAM" id="MobiDB-lite"/>
    </source>
</evidence>
<feature type="compositionally biased region" description="Basic and acidic residues" evidence="10">
    <location>
        <begin position="977"/>
        <end position="1011"/>
    </location>
</feature>
<feature type="domain" description="Protein kinase" evidence="11">
    <location>
        <begin position="1450"/>
        <end position="1729"/>
    </location>
</feature>
<feature type="compositionally biased region" description="Polar residues" evidence="10">
    <location>
        <begin position="210"/>
        <end position="220"/>
    </location>
</feature>
<dbReference type="Pfam" id="PF00069">
    <property type="entry name" value="Pkinase"/>
    <property type="match status" value="1"/>
</dbReference>
<dbReference type="PANTHER" id="PTHR48016">
    <property type="entry name" value="MAP KINASE KINASE KINASE SSK2-RELATED-RELATED"/>
    <property type="match status" value="1"/>
</dbReference>
<feature type="region of interest" description="Disordered" evidence="10">
    <location>
        <begin position="635"/>
        <end position="677"/>
    </location>
</feature>
<dbReference type="InterPro" id="IPR017441">
    <property type="entry name" value="Protein_kinase_ATP_BS"/>
</dbReference>
<reference evidence="13" key="1">
    <citation type="journal article" date="2020" name="Stud. Mycol.">
        <title>101 Dothideomycetes genomes: A test case for predicting lifestyles and emergence of pathogens.</title>
        <authorList>
            <person name="Haridas S."/>
            <person name="Albert R."/>
            <person name="Binder M."/>
            <person name="Bloem J."/>
            <person name="LaButti K."/>
            <person name="Salamov A."/>
            <person name="Andreopoulos B."/>
            <person name="Baker S."/>
            <person name="Barry K."/>
            <person name="Bills G."/>
            <person name="Bluhm B."/>
            <person name="Cannon C."/>
            <person name="Castanera R."/>
            <person name="Culley D."/>
            <person name="Daum C."/>
            <person name="Ezra D."/>
            <person name="Gonzalez J."/>
            <person name="Henrissat B."/>
            <person name="Kuo A."/>
            <person name="Liang C."/>
            <person name="Lipzen A."/>
            <person name="Lutzoni F."/>
            <person name="Magnuson J."/>
            <person name="Mondo S."/>
            <person name="Nolan M."/>
            <person name="Ohm R."/>
            <person name="Pangilinan J."/>
            <person name="Park H.-J."/>
            <person name="Ramirez L."/>
            <person name="Alfaro M."/>
            <person name="Sun H."/>
            <person name="Tritt A."/>
            <person name="Yoshinaga Y."/>
            <person name="Zwiers L.-H."/>
            <person name="Turgeon B."/>
            <person name="Goodwin S."/>
            <person name="Spatafora J."/>
            <person name="Crous P."/>
            <person name="Grigoriev I."/>
        </authorList>
    </citation>
    <scope>NUCLEOTIDE SEQUENCE [LARGE SCALE GENOMIC DNA]</scope>
    <source>
        <strain evidence="13">CECT 20119</strain>
    </source>
</reference>
<evidence type="ECO:0000256" key="4">
    <source>
        <dbReference type="ARBA" id="ARBA00022741"/>
    </source>
</evidence>
<feature type="region of interest" description="Disordered" evidence="10">
    <location>
        <begin position="1263"/>
        <end position="1343"/>
    </location>
</feature>
<feature type="compositionally biased region" description="Polar residues" evidence="10">
    <location>
        <begin position="532"/>
        <end position="542"/>
    </location>
</feature>
<evidence type="ECO:0000256" key="2">
    <source>
        <dbReference type="ARBA" id="ARBA00012411"/>
    </source>
</evidence>
<feature type="region of interest" description="Disordered" evidence="10">
    <location>
        <begin position="601"/>
        <end position="620"/>
    </location>
</feature>
<feature type="compositionally biased region" description="Polar residues" evidence="10">
    <location>
        <begin position="304"/>
        <end position="321"/>
    </location>
</feature>
<feature type="compositionally biased region" description="Polar residues" evidence="10">
    <location>
        <begin position="1100"/>
        <end position="1109"/>
    </location>
</feature>
<feature type="compositionally biased region" description="Basic and acidic residues" evidence="10">
    <location>
        <begin position="505"/>
        <end position="531"/>
    </location>
</feature>
<feature type="compositionally biased region" description="Polar residues" evidence="10">
    <location>
        <begin position="1212"/>
        <end position="1221"/>
    </location>
</feature>
<feature type="compositionally biased region" description="Polar residues" evidence="10">
    <location>
        <begin position="1285"/>
        <end position="1306"/>
    </location>
</feature>
<protein>
    <recommendedName>
        <fullName evidence="2">mitogen-activated protein kinase</fullName>
        <ecNumber evidence="2">2.7.11.24</ecNumber>
    </recommendedName>
</protein>
<keyword evidence="6 9" id="KW-0067">ATP-binding</keyword>
<dbReference type="InterPro" id="IPR008271">
    <property type="entry name" value="Ser/Thr_kinase_AS"/>
</dbReference>
<feature type="compositionally biased region" description="Polar residues" evidence="10">
    <location>
        <begin position="177"/>
        <end position="202"/>
    </location>
</feature>
<keyword evidence="5" id="KW-0418">Kinase</keyword>
<keyword evidence="3" id="KW-0808">Transferase</keyword>
<dbReference type="InterPro" id="IPR050538">
    <property type="entry name" value="MAP_kinase_kinase_kinase"/>
</dbReference>
<dbReference type="PANTHER" id="PTHR48016:SF48">
    <property type="entry name" value="SERINE_THREONINE-PROTEIN KINASE BCK1_SLK1_SSP31"/>
    <property type="match status" value="1"/>
</dbReference>
<feature type="compositionally biased region" description="Acidic residues" evidence="10">
    <location>
        <begin position="1145"/>
        <end position="1155"/>
    </location>
</feature>
<dbReference type="OrthoDB" id="266718at2759"/>
<accession>A0A6A6G323</accession>
<evidence type="ECO:0000256" key="5">
    <source>
        <dbReference type="ARBA" id="ARBA00022777"/>
    </source>
</evidence>
<dbReference type="FunFam" id="3.30.200.20:FF:000387">
    <property type="entry name" value="Serine/threonine-protein kinase STE11"/>
    <property type="match status" value="1"/>
</dbReference>
<comment type="catalytic activity">
    <reaction evidence="7">
        <text>L-threonyl-[protein] + ATP = O-phospho-L-threonyl-[protein] + ADP + H(+)</text>
        <dbReference type="Rhea" id="RHEA:46608"/>
        <dbReference type="Rhea" id="RHEA-COMP:11060"/>
        <dbReference type="Rhea" id="RHEA-COMP:11605"/>
        <dbReference type="ChEBI" id="CHEBI:15378"/>
        <dbReference type="ChEBI" id="CHEBI:30013"/>
        <dbReference type="ChEBI" id="CHEBI:30616"/>
        <dbReference type="ChEBI" id="CHEBI:61977"/>
        <dbReference type="ChEBI" id="CHEBI:456216"/>
        <dbReference type="EC" id="2.7.11.24"/>
    </reaction>
    <physiologicalReaction direction="left-to-right" evidence="7">
        <dbReference type="Rhea" id="RHEA:46609"/>
    </physiologicalReaction>
</comment>
<dbReference type="GO" id="GO:0005524">
    <property type="term" value="F:ATP binding"/>
    <property type="evidence" value="ECO:0007669"/>
    <property type="project" value="UniProtKB-UniRule"/>
</dbReference>
<evidence type="ECO:0000256" key="3">
    <source>
        <dbReference type="ARBA" id="ARBA00022679"/>
    </source>
</evidence>
<feature type="compositionally biased region" description="Polar residues" evidence="10">
    <location>
        <begin position="262"/>
        <end position="276"/>
    </location>
</feature>
<feature type="region of interest" description="Disordered" evidence="10">
    <location>
        <begin position="433"/>
        <end position="594"/>
    </location>
</feature>
<dbReference type="EMBL" id="ML992514">
    <property type="protein sequence ID" value="KAF2219959.1"/>
    <property type="molecule type" value="Genomic_DNA"/>
</dbReference>
<comment type="similarity">
    <text evidence="1">Belongs to the protein kinase superfamily. STE Ser/Thr protein kinase family. MAP kinase kinase kinase subfamily.</text>
</comment>
<evidence type="ECO:0000256" key="8">
    <source>
        <dbReference type="ARBA" id="ARBA00048130"/>
    </source>
</evidence>
<keyword evidence="4 9" id="KW-0547">Nucleotide-binding</keyword>
<dbReference type="GO" id="GO:0004709">
    <property type="term" value="F:MAP kinase kinase kinase activity"/>
    <property type="evidence" value="ECO:0007669"/>
    <property type="project" value="UniProtKB-ARBA"/>
</dbReference>
<feature type="compositionally biased region" description="Polar residues" evidence="10">
    <location>
        <begin position="474"/>
        <end position="486"/>
    </location>
</feature>
<dbReference type="Gene3D" id="1.10.510.10">
    <property type="entry name" value="Transferase(Phosphotransferase) domain 1"/>
    <property type="match status" value="1"/>
</dbReference>
<evidence type="ECO:0000256" key="9">
    <source>
        <dbReference type="PROSITE-ProRule" id="PRU10141"/>
    </source>
</evidence>
<dbReference type="InterPro" id="IPR011009">
    <property type="entry name" value="Kinase-like_dom_sf"/>
</dbReference>
<organism evidence="12 13">
    <name type="scientific">Elsinoe ampelina</name>
    <dbReference type="NCBI Taxonomy" id="302913"/>
    <lineage>
        <taxon>Eukaryota</taxon>
        <taxon>Fungi</taxon>
        <taxon>Dikarya</taxon>
        <taxon>Ascomycota</taxon>
        <taxon>Pezizomycotina</taxon>
        <taxon>Dothideomycetes</taxon>
        <taxon>Dothideomycetidae</taxon>
        <taxon>Myriangiales</taxon>
        <taxon>Elsinoaceae</taxon>
        <taxon>Elsinoe</taxon>
    </lineage>
</organism>
<feature type="compositionally biased region" description="Polar residues" evidence="10">
    <location>
        <begin position="1"/>
        <end position="12"/>
    </location>
</feature>
<dbReference type="GO" id="GO:0004707">
    <property type="term" value="F:MAP kinase activity"/>
    <property type="evidence" value="ECO:0007669"/>
    <property type="project" value="UniProtKB-EC"/>
</dbReference>
<feature type="compositionally biased region" description="Basic and acidic residues" evidence="10">
    <location>
        <begin position="635"/>
        <end position="645"/>
    </location>
</feature>
<dbReference type="SUPFAM" id="SSF56112">
    <property type="entry name" value="Protein kinase-like (PK-like)"/>
    <property type="match status" value="1"/>
</dbReference>
<dbReference type="InterPro" id="IPR000719">
    <property type="entry name" value="Prot_kinase_dom"/>
</dbReference>
<proteinExistence type="inferred from homology"/>
<dbReference type="SMART" id="SM00220">
    <property type="entry name" value="S_TKc"/>
    <property type="match status" value="1"/>
</dbReference>
<name>A0A6A6G323_9PEZI</name>
<feature type="compositionally biased region" description="Basic and acidic residues" evidence="10">
    <location>
        <begin position="857"/>
        <end position="866"/>
    </location>
</feature>
<dbReference type="FunFam" id="1.10.510.10:FF:000182">
    <property type="entry name" value="MAP kinase kinase kinase mkh1"/>
    <property type="match status" value="1"/>
</dbReference>
<feature type="region of interest" description="Disordered" evidence="10">
    <location>
        <begin position="824"/>
        <end position="866"/>
    </location>
</feature>
<evidence type="ECO:0000313" key="12">
    <source>
        <dbReference type="EMBL" id="KAF2219959.1"/>
    </source>
</evidence>
<feature type="region of interest" description="Disordered" evidence="10">
    <location>
        <begin position="899"/>
        <end position="1230"/>
    </location>
</feature>
<feature type="region of interest" description="Disordered" evidence="10">
    <location>
        <begin position="1"/>
        <end position="339"/>
    </location>
</feature>
<evidence type="ECO:0000313" key="13">
    <source>
        <dbReference type="Proteomes" id="UP000799538"/>
    </source>
</evidence>
<dbReference type="GO" id="GO:0000196">
    <property type="term" value="P:cell integrity MAPK cascade"/>
    <property type="evidence" value="ECO:0007669"/>
    <property type="project" value="UniProtKB-ARBA"/>
</dbReference>
<dbReference type="PROSITE" id="PS50011">
    <property type="entry name" value="PROTEIN_KINASE_DOM"/>
    <property type="match status" value="1"/>
</dbReference>
<evidence type="ECO:0000256" key="6">
    <source>
        <dbReference type="ARBA" id="ARBA00022840"/>
    </source>
</evidence>
<sequence length="1750" mass="191209">MATQQPPYSTSPRPRAHTYADPNAAAAQQAQDIYRRNTPSTPGTAAPGQRHASAAQVEAVGRGYVPPPPPPLSTQQHQGMYLPPPPPRSGHPGHNGMMMPPPPSQNSPWGGLNHQNSYPPPPPINMNREPRAYDPTAYSAYMSMPPLPPDNQPLTSATYIPGGESFGPGVGIPPLHSPTQQNLRPMFSQPANSWYNHDYQNNPPYPNDHPASSNVGQNGWSDSSTLYSYTTSHQSQNQSQQQQTPQSAFPTSGPPPQYSVLPHSSNLQQSPAPLQHSSSISIAPPTPSSKKSKMVMPAKEKQEYSSPAPQQTSSQLGTEAQSIPHREDRHEQPPPSPHDLAWPVDRVISWLAANNFPQTWQDAFRHLNLHGSHFLDIGRSAVVNMPILYNNIYPQVAKECSAQGIPYDKLATLEEGKRARKLIRHLVENAVTSANGSSASSIPSRHQRNGSAGVPSAGTDGGVESSPRLGRQEITGSTPNTANSGEESPGMRMPANYPTSAQAAKEAERRKASNKSGMDKLTHLAMGRDLDTTTGRSVSSQDALRGLNGPARRSSPAQDNGHRGPPRESSPHHSPKTHTAKTAHAPPKGYYANHFSSSEANLIPQNTTSGNQQSRNHSTLNSAASETNLLDKLHHESRKDKHNNDNKSPALMQKISRKDVHKATKEDSPPNSPADTQAIASANALPSNRPWDNKVPTPVERKFVFATPDGWNYRLVDLSGADSAEDMKSIICYNLGIPNDHTITFHITAPGQIEHDDGLSDSLMLSARSRLADPIASLKLFVRTGFSADGASTAAMSSGFPTSPFNHVHGLPSSGQESIIKRMTAPQEDRGESEGMKTGESLAPPARPRPTPGYLRNFDKSRESISIPENERLRILEQKADEHRRETARKQQAYLAERKAQLQKDGGQNRYDPSIRRDKVIDFDKGRESPYDNRSSGSFNDRKSDHTRPMRTAPRPPSEPSDTLRTISIRRRPSSRISDHKMDPWKQLGEDAARTLKRPEQRQETILERRAAGKTALASVGFNNQQQQQQTGRNSPGNGSSPRSPITMSKGGLPFFVPDYATEDAQNDNFRNAATERPALKLRLPSETEIGDLSAKSPDVSPSTAQPEESQLHRRGTRKSYGPSFDLPYSEVTFTNRAPAPAPPDNDDEDSDDDLFAVPINKRKDEKSAASSGKVSLKGGSPAIDGDEERQASPNVSRNGDGKRRIEFHPSSAGSGHQSGESPAEDNGFDRRASFASDVWANRPPAEALVEHLDEFFPNVDLDQPMVDEGQEGSSGSESLTQSTDPSTVDTAGSSWFNVSNSSRTSLADLDENDTLGSEESTLKSRDQLQSMAARSLRKQGGLGRTKSIREVVKGAYSMSSKNSQVSNSSIGSERTPSGYFASALPNRISALKPSESSIVRRKSTKMFGAKIEQIKPSRGSRLFQLETIPQDNLPLSSRDQPSRQQTFKWMRGQLIGKGTFGRVYLGMNTTTGELLAVKQVEVNPKAPNADPSKIREMVKALDSEIDTMQHLDHVNIVQYLGCERKEYSISIFLEYISGGSIGSVLRKHGKFEESVVSSLTRQTLEGLAYLHREGILHRDLKADNILLDLDGTCKISDFGISKKSRNPYNNDISNSMQGSVFWMAPEVIRAQSQAQGDPDASNQGYSAKVDIWSLGCVVLEMFAGNRPWSKEEAIGAIFKLGSLNQAPPIPDDVSSVVGPAALSFMYDCFTIDPADRPTAETLLRAPFCFSDPHYNFLDTELYAKIRGAF</sequence>
<feature type="compositionally biased region" description="Basic and acidic residues" evidence="10">
    <location>
        <begin position="656"/>
        <end position="668"/>
    </location>
</feature>
<dbReference type="PROSITE" id="PS00108">
    <property type="entry name" value="PROTEIN_KINASE_ST"/>
    <property type="match status" value="1"/>
</dbReference>